<gene>
    <name evidence="2" type="ORF">HPP92_009001</name>
</gene>
<sequence>MKGQPEEAVFPFSKLNSRLHPPFWLPKLTSETAERSSYSSHGSDTPSFLVRVRDQRESAPQPSRKTNAKENPMKKFPLGMVLNDKEEEALTPLSHVPTRENKKTRP</sequence>
<organism evidence="2 3">
    <name type="scientific">Vanilla planifolia</name>
    <name type="common">Vanilla</name>
    <dbReference type="NCBI Taxonomy" id="51239"/>
    <lineage>
        <taxon>Eukaryota</taxon>
        <taxon>Viridiplantae</taxon>
        <taxon>Streptophyta</taxon>
        <taxon>Embryophyta</taxon>
        <taxon>Tracheophyta</taxon>
        <taxon>Spermatophyta</taxon>
        <taxon>Magnoliopsida</taxon>
        <taxon>Liliopsida</taxon>
        <taxon>Asparagales</taxon>
        <taxon>Orchidaceae</taxon>
        <taxon>Vanilloideae</taxon>
        <taxon>Vanilleae</taxon>
        <taxon>Vanilla</taxon>
    </lineage>
</organism>
<evidence type="ECO:0000256" key="1">
    <source>
        <dbReference type="SAM" id="MobiDB-lite"/>
    </source>
</evidence>
<feature type="compositionally biased region" description="Polar residues" evidence="1">
    <location>
        <begin position="29"/>
        <end position="46"/>
    </location>
</feature>
<dbReference type="Proteomes" id="UP000639772">
    <property type="component" value="Unassembled WGS sequence"/>
</dbReference>
<evidence type="ECO:0000313" key="3">
    <source>
        <dbReference type="Proteomes" id="UP000639772"/>
    </source>
</evidence>
<accession>A0A835R700</accession>
<proteinExistence type="predicted"/>
<feature type="region of interest" description="Disordered" evidence="1">
    <location>
        <begin position="1"/>
        <end position="106"/>
    </location>
</feature>
<dbReference type="EMBL" id="JADCNM010000004">
    <property type="protein sequence ID" value="KAG0486906.1"/>
    <property type="molecule type" value="Genomic_DNA"/>
</dbReference>
<name>A0A835R700_VANPL</name>
<comment type="caution">
    <text evidence="2">The sequence shown here is derived from an EMBL/GenBank/DDBJ whole genome shotgun (WGS) entry which is preliminary data.</text>
</comment>
<feature type="compositionally biased region" description="Basic and acidic residues" evidence="1">
    <location>
        <begin position="97"/>
        <end position="106"/>
    </location>
</feature>
<protein>
    <submittedName>
        <fullName evidence="2">Uncharacterized protein</fullName>
    </submittedName>
</protein>
<evidence type="ECO:0000313" key="2">
    <source>
        <dbReference type="EMBL" id="KAG0486906.1"/>
    </source>
</evidence>
<reference evidence="2 3" key="1">
    <citation type="journal article" date="2020" name="Nat. Food">
        <title>A phased Vanilla planifolia genome enables genetic improvement of flavour and production.</title>
        <authorList>
            <person name="Hasing T."/>
            <person name="Tang H."/>
            <person name="Brym M."/>
            <person name="Khazi F."/>
            <person name="Huang T."/>
            <person name="Chambers A.H."/>
        </authorList>
    </citation>
    <scope>NUCLEOTIDE SEQUENCE [LARGE SCALE GENOMIC DNA]</scope>
    <source>
        <tissue evidence="2">Leaf</tissue>
    </source>
</reference>
<dbReference type="AlphaFoldDB" id="A0A835R700"/>